<reference evidence="1 2" key="1">
    <citation type="journal article" date="2012" name="J. Bacteriol.">
        <title>Draft Genome Sequence of Novosphingobium nitrogenifigens Y88T.</title>
        <authorList>
            <person name="Strabala T.J."/>
            <person name="Macdonald L."/>
            <person name="Liu V."/>
            <person name="Smit A.M."/>
        </authorList>
    </citation>
    <scope>NUCLEOTIDE SEQUENCE [LARGE SCALE GENOMIC DNA]</scope>
    <source>
        <strain evidence="1 2">DSM 19370</strain>
    </source>
</reference>
<comment type="caution">
    <text evidence="1">The sequence shown here is derived from an EMBL/GenBank/DDBJ whole genome shotgun (WGS) entry which is preliminary data.</text>
</comment>
<name>F1ZCM4_9SPHN</name>
<protein>
    <submittedName>
        <fullName evidence="1">Uncharacterized protein</fullName>
    </submittedName>
</protein>
<proteinExistence type="predicted"/>
<gene>
    <name evidence="1" type="ORF">Y88_2964</name>
</gene>
<keyword evidence="2" id="KW-1185">Reference proteome</keyword>
<accession>F1ZCM4</accession>
<evidence type="ECO:0000313" key="2">
    <source>
        <dbReference type="Proteomes" id="UP000004728"/>
    </source>
</evidence>
<dbReference type="EMBL" id="AEWJ01000054">
    <property type="protein sequence ID" value="EGD57639.1"/>
    <property type="molecule type" value="Genomic_DNA"/>
</dbReference>
<organism evidence="1 2">
    <name type="scientific">Novosphingobium nitrogenifigens DSM 19370</name>
    <dbReference type="NCBI Taxonomy" id="983920"/>
    <lineage>
        <taxon>Bacteria</taxon>
        <taxon>Pseudomonadati</taxon>
        <taxon>Pseudomonadota</taxon>
        <taxon>Alphaproteobacteria</taxon>
        <taxon>Sphingomonadales</taxon>
        <taxon>Sphingomonadaceae</taxon>
        <taxon>Novosphingobium</taxon>
    </lineage>
</organism>
<dbReference type="OrthoDB" id="7508406at2"/>
<sequence>MVTWDRRNWSLANGIDVSRLAEMAGGRVLTLIDTLSDYVVRRFTVAHLASEEEVEAYKLDLRAQYRVDEPDSALELRDSAPPRVRRGGKMQRVAATMRLPAALPGAA</sequence>
<dbReference type="AlphaFoldDB" id="F1ZCM4"/>
<evidence type="ECO:0000313" key="1">
    <source>
        <dbReference type="EMBL" id="EGD57639.1"/>
    </source>
</evidence>
<dbReference type="Proteomes" id="UP000004728">
    <property type="component" value="Unassembled WGS sequence"/>
</dbReference>
<dbReference type="HOGENOM" id="CLU_2207315_0_0_5"/>
<dbReference type="InParanoid" id="F1ZCM4"/>